<dbReference type="EMBL" id="JAAMPC010000011">
    <property type="protein sequence ID" value="KAG2281753.1"/>
    <property type="molecule type" value="Genomic_DNA"/>
</dbReference>
<evidence type="ECO:0000313" key="2">
    <source>
        <dbReference type="Proteomes" id="UP000886595"/>
    </source>
</evidence>
<proteinExistence type="predicted"/>
<name>A0A8X7R319_BRACI</name>
<dbReference type="OrthoDB" id="694638at2759"/>
<dbReference type="Proteomes" id="UP000886595">
    <property type="component" value="Unassembled WGS sequence"/>
</dbReference>
<keyword evidence="2" id="KW-1185">Reference proteome</keyword>
<reference evidence="1 2" key="1">
    <citation type="submission" date="2020-02" db="EMBL/GenBank/DDBJ databases">
        <authorList>
            <person name="Ma Q."/>
            <person name="Huang Y."/>
            <person name="Song X."/>
            <person name="Pei D."/>
        </authorList>
    </citation>
    <scope>NUCLEOTIDE SEQUENCE [LARGE SCALE GENOMIC DNA]</scope>
    <source>
        <strain evidence="1">Sxm20200214</strain>
        <tissue evidence="1">Leaf</tissue>
    </source>
</reference>
<organism evidence="1 2">
    <name type="scientific">Brassica carinata</name>
    <name type="common">Ethiopian mustard</name>
    <name type="synonym">Abyssinian cabbage</name>
    <dbReference type="NCBI Taxonomy" id="52824"/>
    <lineage>
        <taxon>Eukaryota</taxon>
        <taxon>Viridiplantae</taxon>
        <taxon>Streptophyta</taxon>
        <taxon>Embryophyta</taxon>
        <taxon>Tracheophyta</taxon>
        <taxon>Spermatophyta</taxon>
        <taxon>Magnoliopsida</taxon>
        <taxon>eudicotyledons</taxon>
        <taxon>Gunneridae</taxon>
        <taxon>Pentapetalae</taxon>
        <taxon>rosids</taxon>
        <taxon>malvids</taxon>
        <taxon>Brassicales</taxon>
        <taxon>Brassicaceae</taxon>
        <taxon>Brassiceae</taxon>
        <taxon>Brassica</taxon>
    </lineage>
</organism>
<accession>A0A8X7R319</accession>
<gene>
    <name evidence="1" type="ORF">Bca52824_052973</name>
</gene>
<evidence type="ECO:0000313" key="1">
    <source>
        <dbReference type="EMBL" id="KAG2281753.1"/>
    </source>
</evidence>
<comment type="caution">
    <text evidence="1">The sequence shown here is derived from an EMBL/GenBank/DDBJ whole genome shotgun (WGS) entry which is preliminary data.</text>
</comment>
<protein>
    <submittedName>
        <fullName evidence="1">Uncharacterized protein</fullName>
    </submittedName>
</protein>
<sequence length="184" mass="21309">MDQICEAPSTSLPRSFTINTSTATRERCRFVSDYSHDGGGRENTAVMRRPLDLRRNYSCKVVGRIDEKKACDAFEEEVPLQLFPSILYSVSKGFSRGKETITQECGPEACALKWKSFDFKKSRETPTKHCKKRWKKQTIKDESPSQRRRRAVRVNVLLKSRKGSFKNNEYAERLQWIVCKPNAH</sequence>
<dbReference type="AlphaFoldDB" id="A0A8X7R319"/>